<feature type="transmembrane region" description="Helical" evidence="8">
    <location>
        <begin position="55"/>
        <end position="71"/>
    </location>
</feature>
<dbReference type="RefSeq" id="WP_185118985.1">
    <property type="nucleotide sequence ID" value="NZ_JACJVQ010000005.1"/>
</dbReference>
<evidence type="ECO:0000256" key="2">
    <source>
        <dbReference type="ARBA" id="ARBA00022654"/>
    </source>
</evidence>
<feature type="transmembrane region" description="Helical" evidence="8">
    <location>
        <begin position="78"/>
        <end position="96"/>
    </location>
</feature>
<dbReference type="InterPro" id="IPR006741">
    <property type="entry name" value="AgrB"/>
</dbReference>
<organism evidence="9 10">
    <name type="scientific">Cohnella thailandensis</name>
    <dbReference type="NCBI Taxonomy" id="557557"/>
    <lineage>
        <taxon>Bacteria</taxon>
        <taxon>Bacillati</taxon>
        <taxon>Bacillota</taxon>
        <taxon>Bacilli</taxon>
        <taxon>Bacillales</taxon>
        <taxon>Paenibacillaceae</taxon>
        <taxon>Cohnella</taxon>
    </lineage>
</organism>
<dbReference type="Pfam" id="PF04647">
    <property type="entry name" value="AgrB"/>
    <property type="match status" value="1"/>
</dbReference>
<keyword evidence="10" id="KW-1185">Reference proteome</keyword>
<feature type="transmembrane region" description="Helical" evidence="8">
    <location>
        <begin position="132"/>
        <end position="149"/>
    </location>
</feature>
<gene>
    <name evidence="9" type="ORF">H7B67_06560</name>
</gene>
<dbReference type="AlphaFoldDB" id="A0A841SUN8"/>
<evidence type="ECO:0000256" key="8">
    <source>
        <dbReference type="SAM" id="Phobius"/>
    </source>
</evidence>
<dbReference type="GO" id="GO:0006508">
    <property type="term" value="P:proteolysis"/>
    <property type="evidence" value="ECO:0007669"/>
    <property type="project" value="UniProtKB-KW"/>
</dbReference>
<evidence type="ECO:0000313" key="10">
    <source>
        <dbReference type="Proteomes" id="UP000535838"/>
    </source>
</evidence>
<dbReference type="EMBL" id="JACJVQ010000005">
    <property type="protein sequence ID" value="MBB6633765.1"/>
    <property type="molecule type" value="Genomic_DNA"/>
</dbReference>
<evidence type="ECO:0000256" key="4">
    <source>
        <dbReference type="ARBA" id="ARBA00022692"/>
    </source>
</evidence>
<keyword evidence="4 8" id="KW-0812">Transmembrane</keyword>
<keyword evidence="3" id="KW-0645">Protease</keyword>
<keyword evidence="1" id="KW-1003">Cell membrane</keyword>
<keyword evidence="5" id="KW-0378">Hydrolase</keyword>
<evidence type="ECO:0000256" key="7">
    <source>
        <dbReference type="ARBA" id="ARBA00023136"/>
    </source>
</evidence>
<evidence type="ECO:0000313" key="9">
    <source>
        <dbReference type="EMBL" id="MBB6633765.1"/>
    </source>
</evidence>
<keyword evidence="2" id="KW-0673">Quorum sensing</keyword>
<comment type="caution">
    <text evidence="9">The sequence shown here is derived from an EMBL/GenBank/DDBJ whole genome shotgun (WGS) entry which is preliminary data.</text>
</comment>
<accession>A0A841SUN8</accession>
<feature type="transmembrane region" description="Helical" evidence="8">
    <location>
        <begin position="29"/>
        <end position="49"/>
    </location>
</feature>
<proteinExistence type="predicted"/>
<feature type="transmembrane region" description="Helical" evidence="8">
    <location>
        <begin position="102"/>
        <end position="120"/>
    </location>
</feature>
<keyword evidence="6 8" id="KW-1133">Transmembrane helix</keyword>
<keyword evidence="7 8" id="KW-0472">Membrane</keyword>
<sequence length="177" mass="19665">MIEKLALSIATSIKKVDEDQTPSIEVMKFSLITILHTLFTMVIIIIVGLVLGKPWVTLYGLLYFMLLRFFSGGYHLHSSLWCSVLSVVLMCAAPFISLSNDLIIIGNIVNLVMMAIFAPSNIKGFAQIPEKFFPILKLVSIVIVGANFFMKDPTLTIVAIFQSVLLLFKNGKEVNHS</sequence>
<name>A0A841SUN8_9BACL</name>
<evidence type="ECO:0000256" key="5">
    <source>
        <dbReference type="ARBA" id="ARBA00022801"/>
    </source>
</evidence>
<protein>
    <submittedName>
        <fullName evidence="9">Accessory gene regulator B family protein</fullName>
    </submittedName>
</protein>
<reference evidence="9 10" key="1">
    <citation type="submission" date="2020-08" db="EMBL/GenBank/DDBJ databases">
        <title>Cohnella phylogeny.</title>
        <authorList>
            <person name="Dunlap C."/>
        </authorList>
    </citation>
    <scope>NUCLEOTIDE SEQUENCE [LARGE SCALE GENOMIC DNA]</scope>
    <source>
        <strain evidence="9 10">DSM 25241</strain>
    </source>
</reference>
<dbReference type="Proteomes" id="UP000535838">
    <property type="component" value="Unassembled WGS sequence"/>
</dbReference>
<dbReference type="SMART" id="SM00793">
    <property type="entry name" value="AgrB"/>
    <property type="match status" value="1"/>
</dbReference>
<evidence type="ECO:0000256" key="3">
    <source>
        <dbReference type="ARBA" id="ARBA00022670"/>
    </source>
</evidence>
<dbReference type="GO" id="GO:0016020">
    <property type="term" value="C:membrane"/>
    <property type="evidence" value="ECO:0007669"/>
    <property type="project" value="InterPro"/>
</dbReference>
<evidence type="ECO:0000256" key="1">
    <source>
        <dbReference type="ARBA" id="ARBA00022475"/>
    </source>
</evidence>
<dbReference type="GO" id="GO:0009372">
    <property type="term" value="P:quorum sensing"/>
    <property type="evidence" value="ECO:0007669"/>
    <property type="project" value="UniProtKB-KW"/>
</dbReference>
<dbReference type="GO" id="GO:0008233">
    <property type="term" value="F:peptidase activity"/>
    <property type="evidence" value="ECO:0007669"/>
    <property type="project" value="UniProtKB-KW"/>
</dbReference>
<evidence type="ECO:0000256" key="6">
    <source>
        <dbReference type="ARBA" id="ARBA00022989"/>
    </source>
</evidence>